<keyword evidence="3" id="KW-1185">Reference proteome</keyword>
<dbReference type="Proteomes" id="UP001500101">
    <property type="component" value="Unassembled WGS sequence"/>
</dbReference>
<sequence>MKFKFKDEVNPKDYQKANHHIGNSNSLPVDNRLQNRGKKCYGRQRNECNGYGGNFYRMKEQNPMQTD</sequence>
<evidence type="ECO:0000313" key="3">
    <source>
        <dbReference type="Proteomes" id="UP001500101"/>
    </source>
</evidence>
<name>A0ABP7YB50_9SPHI</name>
<accession>A0ABP7YB50</accession>
<protein>
    <submittedName>
        <fullName evidence="2">Uncharacterized protein</fullName>
    </submittedName>
</protein>
<reference evidence="3" key="1">
    <citation type="journal article" date="2019" name="Int. J. Syst. Evol. Microbiol.">
        <title>The Global Catalogue of Microorganisms (GCM) 10K type strain sequencing project: providing services to taxonomists for standard genome sequencing and annotation.</title>
        <authorList>
            <consortium name="The Broad Institute Genomics Platform"/>
            <consortium name="The Broad Institute Genome Sequencing Center for Infectious Disease"/>
            <person name="Wu L."/>
            <person name="Ma J."/>
        </authorList>
    </citation>
    <scope>NUCLEOTIDE SEQUENCE [LARGE SCALE GENOMIC DNA]</scope>
    <source>
        <strain evidence="3">JCM 16704</strain>
    </source>
</reference>
<feature type="region of interest" description="Disordered" evidence="1">
    <location>
        <begin position="1"/>
        <end position="33"/>
    </location>
</feature>
<proteinExistence type="predicted"/>
<organism evidence="2 3">
    <name type="scientific">Sphingobacterium kyonggiense</name>
    <dbReference type="NCBI Taxonomy" id="714075"/>
    <lineage>
        <taxon>Bacteria</taxon>
        <taxon>Pseudomonadati</taxon>
        <taxon>Bacteroidota</taxon>
        <taxon>Sphingobacteriia</taxon>
        <taxon>Sphingobacteriales</taxon>
        <taxon>Sphingobacteriaceae</taxon>
        <taxon>Sphingobacterium</taxon>
    </lineage>
</organism>
<feature type="compositionally biased region" description="Basic and acidic residues" evidence="1">
    <location>
        <begin position="1"/>
        <end position="16"/>
    </location>
</feature>
<gene>
    <name evidence="2" type="ORF">GCM10022216_05690</name>
</gene>
<evidence type="ECO:0000313" key="2">
    <source>
        <dbReference type="EMBL" id="GAA4133549.1"/>
    </source>
</evidence>
<comment type="caution">
    <text evidence="2">The sequence shown here is derived from an EMBL/GenBank/DDBJ whole genome shotgun (WGS) entry which is preliminary data.</text>
</comment>
<evidence type="ECO:0000256" key="1">
    <source>
        <dbReference type="SAM" id="MobiDB-lite"/>
    </source>
</evidence>
<dbReference type="EMBL" id="BAAAZI010000004">
    <property type="protein sequence ID" value="GAA4133549.1"/>
    <property type="molecule type" value="Genomic_DNA"/>
</dbReference>
<feature type="compositionally biased region" description="Polar residues" evidence="1">
    <location>
        <begin position="21"/>
        <end position="33"/>
    </location>
</feature>